<proteinExistence type="predicted"/>
<keyword evidence="3" id="KW-1185">Reference proteome</keyword>
<reference evidence="2 3" key="1">
    <citation type="submission" date="2016-10" db="EMBL/GenBank/DDBJ databases">
        <authorList>
            <person name="Varghese N."/>
            <person name="Submissions S."/>
        </authorList>
    </citation>
    <scope>NUCLEOTIDE SEQUENCE [LARGE SCALE GENOMIC DNA]</scope>
    <source>
        <strain evidence="2 3">FF3</strain>
    </source>
</reference>
<gene>
    <name evidence="2" type="ORF">SAMN04487940_101237</name>
</gene>
<accession>A0A975ZLG8</accession>
<feature type="transmembrane region" description="Helical" evidence="1">
    <location>
        <begin position="20"/>
        <end position="41"/>
    </location>
</feature>
<dbReference type="Proteomes" id="UP000182932">
    <property type="component" value="Unassembled WGS sequence"/>
</dbReference>
<evidence type="ECO:0000256" key="1">
    <source>
        <dbReference type="SAM" id="Phobius"/>
    </source>
</evidence>
<keyword evidence="1" id="KW-1133">Transmembrane helix</keyword>
<dbReference type="AlphaFoldDB" id="A0A975ZLG8"/>
<keyword evidence="1" id="KW-0472">Membrane</keyword>
<organism evidence="2 3">
    <name type="scientific">Marinovum algicola</name>
    <dbReference type="NCBI Taxonomy" id="42444"/>
    <lineage>
        <taxon>Bacteria</taxon>
        <taxon>Pseudomonadati</taxon>
        <taxon>Pseudomonadota</taxon>
        <taxon>Alphaproteobacteria</taxon>
        <taxon>Rhodobacterales</taxon>
        <taxon>Roseobacteraceae</taxon>
        <taxon>Marinovum</taxon>
    </lineage>
</organism>
<name>A0A975ZLG8_9RHOB</name>
<evidence type="ECO:0000313" key="3">
    <source>
        <dbReference type="Proteomes" id="UP000182932"/>
    </source>
</evidence>
<protein>
    <submittedName>
        <fullName evidence="2">Uncharacterized protein</fullName>
    </submittedName>
</protein>
<dbReference type="EMBL" id="FNYY01000001">
    <property type="protein sequence ID" value="SEI56436.1"/>
    <property type="molecule type" value="Genomic_DNA"/>
</dbReference>
<comment type="caution">
    <text evidence="2">The sequence shown here is derived from an EMBL/GenBank/DDBJ whole genome shotgun (WGS) entry which is preliminary data.</text>
</comment>
<keyword evidence="1" id="KW-0812">Transmembrane</keyword>
<evidence type="ECO:0000313" key="2">
    <source>
        <dbReference type="EMBL" id="SEI56436.1"/>
    </source>
</evidence>
<sequence length="47" mass="4940">MAAMKNHIVLGVHAPPPRLAPAGLALFSAALALPAGLLLWLTEWLLL</sequence>